<name>A0A9D2RLP8_9FIRM</name>
<dbReference type="PANTHER" id="PTHR32196">
    <property type="entry name" value="ABC TRANSPORTER PERMEASE PROTEIN YPHD-RELATED-RELATED"/>
    <property type="match status" value="1"/>
</dbReference>
<dbReference type="PANTHER" id="PTHR32196:SF69">
    <property type="entry name" value="BRANCHED-CHAIN AMINO ACID TRANSPORT SYSTEM, PERMEASE PROTEIN"/>
    <property type="match status" value="1"/>
</dbReference>
<evidence type="ECO:0000256" key="5">
    <source>
        <dbReference type="ARBA" id="ARBA00023136"/>
    </source>
</evidence>
<dbReference type="Proteomes" id="UP000886804">
    <property type="component" value="Unassembled WGS sequence"/>
</dbReference>
<comment type="caution">
    <text evidence="7">The sequence shown here is derived from an EMBL/GenBank/DDBJ whole genome shotgun (WGS) entry which is preliminary data.</text>
</comment>
<organism evidence="7 8">
    <name type="scientific">Candidatus Enterocloster faecavium</name>
    <dbReference type="NCBI Taxonomy" id="2838560"/>
    <lineage>
        <taxon>Bacteria</taxon>
        <taxon>Bacillati</taxon>
        <taxon>Bacillota</taxon>
        <taxon>Clostridia</taxon>
        <taxon>Lachnospirales</taxon>
        <taxon>Lachnospiraceae</taxon>
        <taxon>Enterocloster</taxon>
    </lineage>
</organism>
<dbReference type="EMBL" id="DWYS01000056">
    <property type="protein sequence ID" value="HJB07117.1"/>
    <property type="molecule type" value="Genomic_DNA"/>
</dbReference>
<comment type="subcellular location">
    <subcellularLocation>
        <location evidence="1">Cell membrane</location>
        <topology evidence="1">Multi-pass membrane protein</topology>
    </subcellularLocation>
</comment>
<evidence type="ECO:0000256" key="3">
    <source>
        <dbReference type="ARBA" id="ARBA00022692"/>
    </source>
</evidence>
<dbReference type="GO" id="GO:0005886">
    <property type="term" value="C:plasma membrane"/>
    <property type="evidence" value="ECO:0007669"/>
    <property type="project" value="UniProtKB-SubCell"/>
</dbReference>
<evidence type="ECO:0000313" key="7">
    <source>
        <dbReference type="EMBL" id="HJB07117.1"/>
    </source>
</evidence>
<feature type="transmembrane region" description="Helical" evidence="6">
    <location>
        <begin position="12"/>
        <end position="31"/>
    </location>
</feature>
<dbReference type="GO" id="GO:0022857">
    <property type="term" value="F:transmembrane transporter activity"/>
    <property type="evidence" value="ECO:0007669"/>
    <property type="project" value="InterPro"/>
</dbReference>
<evidence type="ECO:0000256" key="6">
    <source>
        <dbReference type="SAM" id="Phobius"/>
    </source>
</evidence>
<keyword evidence="4 6" id="KW-1133">Transmembrane helix</keyword>
<feature type="transmembrane region" description="Helical" evidence="6">
    <location>
        <begin position="43"/>
        <end position="68"/>
    </location>
</feature>
<keyword evidence="2" id="KW-1003">Cell membrane</keyword>
<feature type="transmembrane region" description="Helical" evidence="6">
    <location>
        <begin position="183"/>
        <end position="203"/>
    </location>
</feature>
<reference evidence="7" key="2">
    <citation type="submission" date="2021-04" db="EMBL/GenBank/DDBJ databases">
        <authorList>
            <person name="Gilroy R."/>
        </authorList>
    </citation>
    <scope>NUCLEOTIDE SEQUENCE</scope>
    <source>
        <strain evidence="7">CHK188-4685</strain>
    </source>
</reference>
<reference evidence="7" key="1">
    <citation type="journal article" date="2021" name="PeerJ">
        <title>Extensive microbial diversity within the chicken gut microbiome revealed by metagenomics and culture.</title>
        <authorList>
            <person name="Gilroy R."/>
            <person name="Ravi A."/>
            <person name="Getino M."/>
            <person name="Pursley I."/>
            <person name="Horton D.L."/>
            <person name="Alikhan N.F."/>
            <person name="Baker D."/>
            <person name="Gharbi K."/>
            <person name="Hall N."/>
            <person name="Watson M."/>
            <person name="Adriaenssens E.M."/>
            <person name="Foster-Nyarko E."/>
            <person name="Jarju S."/>
            <person name="Secka A."/>
            <person name="Antonio M."/>
            <person name="Oren A."/>
            <person name="Chaudhuri R.R."/>
            <person name="La Ragione R."/>
            <person name="Hildebrand F."/>
            <person name="Pallen M.J."/>
        </authorList>
    </citation>
    <scope>NUCLEOTIDE SEQUENCE</scope>
    <source>
        <strain evidence="7">CHK188-4685</strain>
    </source>
</reference>
<dbReference type="CDD" id="cd06574">
    <property type="entry name" value="TM_PBP1_branched-chain-AA_like"/>
    <property type="match status" value="1"/>
</dbReference>
<feature type="transmembrane region" description="Helical" evidence="6">
    <location>
        <begin position="135"/>
        <end position="153"/>
    </location>
</feature>
<dbReference type="AlphaFoldDB" id="A0A9D2RLP8"/>
<protein>
    <submittedName>
        <fullName evidence="7">ABC transporter permease</fullName>
    </submittedName>
</protein>
<sequence>MILLIGSLQLGLLYSIMVMGIYLSFRILNIPDLTAEGSFTLGVAAGAVLAAAGHPVLGIVLAALAGGAAGCVTGLLQTKLGIHPVLTGILTMSGLYSVNTAVLGGTPNLSLIGKNTIFTMAAQAFPSLGKEGARLLTAAVFAAVLIFLLTLFFKTRLGLSIRATGDNVEMVKASSINVDRMKIIALAMGNGLIALCGGLIAQYQSFADINSGVGILVVGLASVVIGEAFFGRRSLGLGFGSAVFGSVVYRYIIALATKADWFPAYMLKLVSAVIVALALSIPAMKAWREKAKIRKRGMNHGSNA</sequence>
<evidence type="ECO:0000256" key="4">
    <source>
        <dbReference type="ARBA" id="ARBA00022989"/>
    </source>
</evidence>
<keyword evidence="3 6" id="KW-0812">Transmembrane</keyword>
<dbReference type="Pfam" id="PF02653">
    <property type="entry name" value="BPD_transp_2"/>
    <property type="match status" value="1"/>
</dbReference>
<keyword evidence="5 6" id="KW-0472">Membrane</keyword>
<proteinExistence type="predicted"/>
<feature type="transmembrane region" description="Helical" evidence="6">
    <location>
        <begin position="265"/>
        <end position="287"/>
    </location>
</feature>
<accession>A0A9D2RLP8</accession>
<gene>
    <name evidence="7" type="ORF">H9716_04555</name>
</gene>
<evidence type="ECO:0000256" key="2">
    <source>
        <dbReference type="ARBA" id="ARBA00022475"/>
    </source>
</evidence>
<feature type="transmembrane region" description="Helical" evidence="6">
    <location>
        <begin position="209"/>
        <end position="230"/>
    </location>
</feature>
<dbReference type="InterPro" id="IPR001851">
    <property type="entry name" value="ABC_transp_permease"/>
</dbReference>
<feature type="transmembrane region" description="Helical" evidence="6">
    <location>
        <begin position="80"/>
        <end position="98"/>
    </location>
</feature>
<feature type="transmembrane region" description="Helical" evidence="6">
    <location>
        <begin position="235"/>
        <end position="253"/>
    </location>
</feature>
<evidence type="ECO:0000256" key="1">
    <source>
        <dbReference type="ARBA" id="ARBA00004651"/>
    </source>
</evidence>
<evidence type="ECO:0000313" key="8">
    <source>
        <dbReference type="Proteomes" id="UP000886804"/>
    </source>
</evidence>